<dbReference type="Proteomes" id="UP001371456">
    <property type="component" value="Unassembled WGS sequence"/>
</dbReference>
<protein>
    <submittedName>
        <fullName evidence="2">Uncharacterized protein</fullName>
    </submittedName>
</protein>
<name>A0AAN8YBZ7_SOLBU</name>
<dbReference type="AlphaFoldDB" id="A0AAN8YBZ7"/>
<evidence type="ECO:0000313" key="2">
    <source>
        <dbReference type="EMBL" id="KAK6786026.1"/>
    </source>
</evidence>
<keyword evidence="1" id="KW-0175">Coiled coil</keyword>
<accession>A0AAN8YBZ7</accession>
<reference evidence="2 3" key="1">
    <citation type="submission" date="2024-02" db="EMBL/GenBank/DDBJ databases">
        <title>de novo genome assembly of Solanum bulbocastanum strain 11H21.</title>
        <authorList>
            <person name="Hosaka A.J."/>
        </authorList>
    </citation>
    <scope>NUCLEOTIDE SEQUENCE [LARGE SCALE GENOMIC DNA]</scope>
    <source>
        <tissue evidence="2">Young leaves</tissue>
    </source>
</reference>
<dbReference type="EMBL" id="JBANQN010000006">
    <property type="protein sequence ID" value="KAK6786026.1"/>
    <property type="molecule type" value="Genomic_DNA"/>
</dbReference>
<organism evidence="2 3">
    <name type="scientific">Solanum bulbocastanum</name>
    <name type="common">Wild potato</name>
    <dbReference type="NCBI Taxonomy" id="147425"/>
    <lineage>
        <taxon>Eukaryota</taxon>
        <taxon>Viridiplantae</taxon>
        <taxon>Streptophyta</taxon>
        <taxon>Embryophyta</taxon>
        <taxon>Tracheophyta</taxon>
        <taxon>Spermatophyta</taxon>
        <taxon>Magnoliopsida</taxon>
        <taxon>eudicotyledons</taxon>
        <taxon>Gunneridae</taxon>
        <taxon>Pentapetalae</taxon>
        <taxon>asterids</taxon>
        <taxon>lamiids</taxon>
        <taxon>Solanales</taxon>
        <taxon>Solanaceae</taxon>
        <taxon>Solanoideae</taxon>
        <taxon>Solaneae</taxon>
        <taxon>Solanum</taxon>
    </lineage>
</organism>
<gene>
    <name evidence="2" type="ORF">RDI58_014551</name>
</gene>
<feature type="coiled-coil region" evidence="1">
    <location>
        <begin position="3"/>
        <end position="40"/>
    </location>
</feature>
<evidence type="ECO:0000256" key="1">
    <source>
        <dbReference type="SAM" id="Coils"/>
    </source>
</evidence>
<sequence length="84" mass="10071">MSSSRNNNEKLKLKDKLDEVREQIQERTNYIKQLDQVQENHGYDSRRDRFDASNQINGLKDKETKLEDKSIKKGFSYYNFLDPK</sequence>
<comment type="caution">
    <text evidence="2">The sequence shown here is derived from an EMBL/GenBank/DDBJ whole genome shotgun (WGS) entry which is preliminary data.</text>
</comment>
<evidence type="ECO:0000313" key="3">
    <source>
        <dbReference type="Proteomes" id="UP001371456"/>
    </source>
</evidence>
<keyword evidence="3" id="KW-1185">Reference proteome</keyword>
<proteinExistence type="predicted"/>